<evidence type="ECO:0000256" key="3">
    <source>
        <dbReference type="SAM" id="Phobius"/>
    </source>
</evidence>
<dbReference type="GO" id="GO:0015232">
    <property type="term" value="F:heme transmembrane transporter activity"/>
    <property type="evidence" value="ECO:0007669"/>
    <property type="project" value="InterPro"/>
</dbReference>
<feature type="transmembrane region" description="Helical" evidence="3">
    <location>
        <begin position="411"/>
        <end position="429"/>
    </location>
</feature>
<feature type="domain" description="Cytochrome c-type biogenesis protein CcmF C-terminal" evidence="5">
    <location>
        <begin position="318"/>
        <end position="602"/>
    </location>
</feature>
<feature type="transmembrane region" description="Helical" evidence="3">
    <location>
        <begin position="386"/>
        <end position="404"/>
    </location>
</feature>
<dbReference type="GO" id="GO:0017004">
    <property type="term" value="P:cytochrome complex assembly"/>
    <property type="evidence" value="ECO:0007669"/>
    <property type="project" value="UniProtKB-KW"/>
</dbReference>
<dbReference type="InterPro" id="IPR032523">
    <property type="entry name" value="CcmF_C"/>
</dbReference>
<feature type="transmembrane region" description="Helical" evidence="3">
    <location>
        <begin position="238"/>
        <end position="258"/>
    </location>
</feature>
<dbReference type="PANTHER" id="PTHR43653">
    <property type="entry name" value="CYTOCHROME C ASSEMBLY PROTEIN-RELATED"/>
    <property type="match status" value="1"/>
</dbReference>
<evidence type="ECO:0000256" key="2">
    <source>
        <dbReference type="ARBA" id="ARBA00022748"/>
    </source>
</evidence>
<feature type="transmembrane region" description="Helical" evidence="3">
    <location>
        <begin position="123"/>
        <end position="144"/>
    </location>
</feature>
<dbReference type="PRINTS" id="PR01410">
    <property type="entry name" value="CCBIOGENESIS"/>
</dbReference>
<name>A0A9Q8X3N2_9GAMM</name>
<sequence length="610" mass="69403">MINISFDLLGNILLSLACFSIFLVLLSSIFKRIVNFNNNLISFNLFALFTSFIYLITQFLIDNFAFLYVASNSNIFLPTFYKFSASWSAHEGSFLLMTLILSLAMFINNLTNIGKPFINISNQIVAGIIFLYLLFVIFTSNPFLKIANPPPNGVDLNPLLQDPLLIIHPPVLFTGYVLYAITFSLVISGMFTKFDNKLFNVLKVWGGISWFTLTLGILLGSIWAYYELGWGGYWFWDPVENVALMPWLAGTAFSHSLIFSRNKILLSWMVFLGILTFLLSILGSFIVRSGVLNSVHTFAADPTRGIYLLSIFSLFSFISFVAFFVKTNNLSSKWPNLFSRTYLILLNNLIMMTILLIVFIGTLYPLFYESIYQQPLSVGPKYFSDLITPLVIALISIFSFEIFLGVKNKGLILVSLFLIVPLLFFIYGFVKNIGILFTGLILVVFIFRGGYKIVFDKSNRETHKILGHFSVILLTFSVLCNHFYSKNVDLKLAPNERIQVFDRTVSFESIELENQDNFDSIKANFLVDYQGNESFIQSERRIYRIGGQITSETGISPSFLKDYLIVLGDRYSDGSWTLSFSIKYGIMTIWLSSVLLMLSMLYGIIKRSNE</sequence>
<keyword evidence="3" id="KW-0812">Transmembrane</keyword>
<dbReference type="Proteomes" id="UP001056381">
    <property type="component" value="Chromosome"/>
</dbReference>
<feature type="transmembrane region" description="Helical" evidence="3">
    <location>
        <begin position="265"/>
        <end position="286"/>
    </location>
</feature>
<feature type="domain" description="Cytochrome c assembly protein" evidence="4">
    <location>
        <begin position="87"/>
        <end position="289"/>
    </location>
</feature>
<dbReference type="Pfam" id="PF01578">
    <property type="entry name" value="Cytochrom_C_asm"/>
    <property type="match status" value="1"/>
</dbReference>
<dbReference type="EMBL" id="CP097966">
    <property type="protein sequence ID" value="URQ62853.1"/>
    <property type="molecule type" value="Genomic_DNA"/>
</dbReference>
<proteinExistence type="inferred from homology"/>
<reference evidence="6" key="1">
    <citation type="submission" date="2022-05" db="EMBL/GenBank/DDBJ databases">
        <title>Single-amplified genomics reveal most streamlined microbe among free-living bacteria.</title>
        <authorList>
            <person name="Roda-Garcia J."/>
            <person name="Haro-Moreno J.M."/>
            <person name="Rodriguez-Valera F."/>
            <person name="Almagro-Moreno S."/>
            <person name="Lopez-Perez M."/>
        </authorList>
    </citation>
    <scope>NUCLEOTIDE SEQUENCE</scope>
    <source>
        <strain evidence="6">TMED112-D2-2</strain>
    </source>
</reference>
<feature type="transmembrane region" description="Helical" evidence="3">
    <location>
        <begin position="435"/>
        <end position="454"/>
    </location>
</feature>
<evidence type="ECO:0000313" key="6">
    <source>
        <dbReference type="EMBL" id="URQ62853.1"/>
    </source>
</evidence>
<evidence type="ECO:0000259" key="4">
    <source>
        <dbReference type="Pfam" id="PF01578"/>
    </source>
</evidence>
<organism evidence="6 7">
    <name type="scientific">SAR86 cluster bacterium</name>
    <dbReference type="NCBI Taxonomy" id="2030880"/>
    <lineage>
        <taxon>Bacteria</taxon>
        <taxon>Pseudomonadati</taxon>
        <taxon>Pseudomonadota</taxon>
        <taxon>Gammaproteobacteria</taxon>
        <taxon>SAR86 cluster</taxon>
    </lineage>
</organism>
<dbReference type="InterPro" id="IPR003567">
    <property type="entry name" value="Cyt_c_biogenesis"/>
</dbReference>
<feature type="transmembrane region" description="Helical" evidence="3">
    <location>
        <begin position="466"/>
        <end position="484"/>
    </location>
</feature>
<feature type="transmembrane region" description="Helical" evidence="3">
    <location>
        <begin position="164"/>
        <end position="192"/>
    </location>
</feature>
<keyword evidence="3" id="KW-0472">Membrane</keyword>
<dbReference type="GO" id="GO:0016020">
    <property type="term" value="C:membrane"/>
    <property type="evidence" value="ECO:0007669"/>
    <property type="project" value="InterPro"/>
</dbReference>
<evidence type="ECO:0000313" key="7">
    <source>
        <dbReference type="Proteomes" id="UP001056381"/>
    </source>
</evidence>
<feature type="transmembrane region" description="Helical" evidence="3">
    <location>
        <begin position="584"/>
        <end position="605"/>
    </location>
</feature>
<comment type="similarity">
    <text evidence="1">Belongs to the CcmF/CycK/Ccl1/NrfE/CcsA family.</text>
</comment>
<dbReference type="PANTHER" id="PTHR43653:SF4">
    <property type="entry name" value="CYTOCHROME C BIOGENESIS CCMF N-TERMINAL-LIKE MITOCHONDRIAL PROTEIN 1-RELATED"/>
    <property type="match status" value="1"/>
</dbReference>
<feature type="transmembrane region" description="Helical" evidence="3">
    <location>
        <begin position="204"/>
        <end position="226"/>
    </location>
</feature>
<dbReference type="InterPro" id="IPR002541">
    <property type="entry name" value="Cyt_c_assembly"/>
</dbReference>
<evidence type="ECO:0000256" key="1">
    <source>
        <dbReference type="ARBA" id="ARBA00009186"/>
    </source>
</evidence>
<dbReference type="Pfam" id="PF16327">
    <property type="entry name" value="CcmF_C"/>
    <property type="match status" value="1"/>
</dbReference>
<keyword evidence="7" id="KW-1185">Reference proteome</keyword>
<feature type="transmembrane region" description="Helical" evidence="3">
    <location>
        <begin position="306"/>
        <end position="325"/>
    </location>
</feature>
<keyword evidence="3" id="KW-1133">Transmembrane helix</keyword>
<dbReference type="AlphaFoldDB" id="A0A9Q8X3N2"/>
<dbReference type="GO" id="GO:0020037">
    <property type="term" value="F:heme binding"/>
    <property type="evidence" value="ECO:0007669"/>
    <property type="project" value="InterPro"/>
</dbReference>
<feature type="transmembrane region" description="Helical" evidence="3">
    <location>
        <begin position="12"/>
        <end position="30"/>
    </location>
</feature>
<accession>A0A9Q8X3N2</accession>
<gene>
    <name evidence="6" type="primary">ccsA</name>
    <name evidence="6" type="ORF">M9B40_03770</name>
</gene>
<protein>
    <submittedName>
        <fullName evidence="6">Cytochrome c biogenesis protein CcsA</fullName>
    </submittedName>
</protein>
<evidence type="ECO:0000259" key="5">
    <source>
        <dbReference type="Pfam" id="PF16327"/>
    </source>
</evidence>
<feature type="transmembrane region" description="Helical" evidence="3">
    <location>
        <begin position="42"/>
        <end position="61"/>
    </location>
</feature>
<feature type="transmembrane region" description="Helical" evidence="3">
    <location>
        <begin position="345"/>
        <end position="366"/>
    </location>
</feature>
<keyword evidence="2" id="KW-0201">Cytochrome c-type biogenesis</keyword>
<feature type="transmembrane region" description="Helical" evidence="3">
    <location>
        <begin position="92"/>
        <end position="111"/>
    </location>
</feature>